<dbReference type="SUPFAM" id="SSF110087">
    <property type="entry name" value="DR1885-like metal-binding protein"/>
    <property type="match status" value="1"/>
</dbReference>
<evidence type="ECO:0000313" key="2">
    <source>
        <dbReference type="EMBL" id="RZS56615.1"/>
    </source>
</evidence>
<dbReference type="RefSeq" id="WP_130481066.1">
    <property type="nucleotide sequence ID" value="NZ_SGWV01000008.1"/>
</dbReference>
<evidence type="ECO:0000256" key="1">
    <source>
        <dbReference type="SAM" id="SignalP"/>
    </source>
</evidence>
<proteinExistence type="predicted"/>
<dbReference type="Proteomes" id="UP000293433">
    <property type="component" value="Unassembled WGS sequence"/>
</dbReference>
<protein>
    <recommendedName>
        <fullName evidence="4">Copper(I)-binding protein</fullName>
    </recommendedName>
</protein>
<gene>
    <name evidence="2" type="ORF">EV685_1164</name>
</gene>
<dbReference type="EMBL" id="SGWV01000008">
    <property type="protein sequence ID" value="RZS56615.1"/>
    <property type="molecule type" value="Genomic_DNA"/>
</dbReference>
<dbReference type="PANTHER" id="PTHR36302">
    <property type="entry name" value="BLR7088 PROTEIN"/>
    <property type="match status" value="1"/>
</dbReference>
<accession>A0A4Q7LPH9</accession>
<evidence type="ECO:0008006" key="4">
    <source>
        <dbReference type="Google" id="ProtNLM"/>
    </source>
</evidence>
<dbReference type="InterPro" id="IPR007410">
    <property type="entry name" value="LpqE-like"/>
</dbReference>
<dbReference type="PANTHER" id="PTHR36302:SF1">
    <property type="entry name" value="COPPER CHAPERONE PCU(A)C"/>
    <property type="match status" value="1"/>
</dbReference>
<evidence type="ECO:0000313" key="3">
    <source>
        <dbReference type="Proteomes" id="UP000293433"/>
    </source>
</evidence>
<comment type="caution">
    <text evidence="2">The sequence shown here is derived from an EMBL/GenBank/DDBJ whole genome shotgun (WGS) entry which is preliminary data.</text>
</comment>
<keyword evidence="1" id="KW-0732">Signal</keyword>
<dbReference type="Pfam" id="PF04314">
    <property type="entry name" value="PCuAC"/>
    <property type="match status" value="1"/>
</dbReference>
<dbReference type="InterPro" id="IPR058248">
    <property type="entry name" value="Lxx211020-like"/>
</dbReference>
<reference evidence="2 3" key="1">
    <citation type="submission" date="2019-02" db="EMBL/GenBank/DDBJ databases">
        <title>Genomic Encyclopedia of Type Strains, Phase IV (KMG-IV): sequencing the most valuable type-strain genomes for metagenomic binning, comparative biology and taxonomic classification.</title>
        <authorList>
            <person name="Goeker M."/>
        </authorList>
    </citation>
    <scope>NUCLEOTIDE SEQUENCE [LARGE SCALE GENOMIC DNA]</scope>
    <source>
        <strain evidence="2 3">DSM 10617</strain>
    </source>
</reference>
<name>A0A4Q7LPH9_9BURK</name>
<dbReference type="Gene3D" id="2.60.40.1890">
    <property type="entry name" value="PCu(A)C copper chaperone"/>
    <property type="match status" value="1"/>
</dbReference>
<dbReference type="InterPro" id="IPR036182">
    <property type="entry name" value="PCuAC_sf"/>
</dbReference>
<dbReference type="OrthoDB" id="9796962at2"/>
<sequence>MNRFKTLTLALTTALSLATFAGSVQAQAAVQAKDPWVRQTIATQKATGAFMTLTASSDLKLISASSPAARVVEIHEMAMEGDIMKMRAVPSLDLPSGKAVELKPGGYHIMLIDVFSPLKAGATVKVELEVEDKAQKRSKITVDAPVRAMAGMPAAGHGDHGAHGAHKGH</sequence>
<feature type="chain" id="PRO_5020657079" description="Copper(I)-binding protein" evidence="1">
    <location>
        <begin position="29"/>
        <end position="169"/>
    </location>
</feature>
<feature type="signal peptide" evidence="1">
    <location>
        <begin position="1"/>
        <end position="28"/>
    </location>
</feature>
<keyword evidence="3" id="KW-1185">Reference proteome</keyword>
<dbReference type="AlphaFoldDB" id="A0A4Q7LPH9"/>
<organism evidence="2 3">
    <name type="scientific">Sphaerotilus mobilis</name>
    <dbReference type="NCBI Taxonomy" id="47994"/>
    <lineage>
        <taxon>Bacteria</taxon>
        <taxon>Pseudomonadati</taxon>
        <taxon>Pseudomonadota</taxon>
        <taxon>Betaproteobacteria</taxon>
        <taxon>Burkholderiales</taxon>
        <taxon>Sphaerotilaceae</taxon>
        <taxon>Sphaerotilus</taxon>
    </lineage>
</organism>